<feature type="domain" description="DUF11" evidence="5">
    <location>
        <begin position="2746"/>
        <end position="2858"/>
    </location>
</feature>
<keyword evidence="2" id="KW-0964">Secreted</keyword>
<protein>
    <submittedName>
        <fullName evidence="8">SdrD B-like domain-containing protein</fullName>
    </submittedName>
</protein>
<dbReference type="EMBL" id="JASHIF010000007">
    <property type="protein sequence ID" value="MDI9859289.1"/>
    <property type="molecule type" value="Genomic_DNA"/>
</dbReference>
<dbReference type="Pfam" id="PF19081">
    <property type="entry name" value="Ig_7"/>
    <property type="match status" value="3"/>
</dbReference>
<evidence type="ECO:0000256" key="1">
    <source>
        <dbReference type="ARBA" id="ARBA00004613"/>
    </source>
</evidence>
<accession>A0ABT6Y6U1</accession>
<dbReference type="InterPro" id="IPR013783">
    <property type="entry name" value="Ig-like_fold"/>
</dbReference>
<feature type="domain" description="DUF11" evidence="5">
    <location>
        <begin position="1375"/>
        <end position="1495"/>
    </location>
</feature>
<dbReference type="Gene3D" id="2.60.40.10">
    <property type="entry name" value="Immunoglobulins"/>
    <property type="match status" value="6"/>
</dbReference>
<dbReference type="NCBIfam" id="TIGR01451">
    <property type="entry name" value="B_ant_repeat"/>
    <property type="match status" value="6"/>
</dbReference>
<dbReference type="Pfam" id="PF01345">
    <property type="entry name" value="DUF11"/>
    <property type="match status" value="7"/>
</dbReference>
<comment type="subcellular location">
    <subcellularLocation>
        <location evidence="1">Secreted</location>
    </subcellularLocation>
</comment>
<dbReference type="NCBIfam" id="TIGR04131">
    <property type="entry name" value="Bac_Flav_CTERM"/>
    <property type="match status" value="1"/>
</dbReference>
<dbReference type="InterPro" id="IPR051172">
    <property type="entry name" value="Chlamydia_OmcB"/>
</dbReference>
<dbReference type="Gene3D" id="2.60.40.1170">
    <property type="entry name" value="Mu homology domain, subdomain B"/>
    <property type="match status" value="2"/>
</dbReference>
<evidence type="ECO:0000259" key="5">
    <source>
        <dbReference type="Pfam" id="PF01345"/>
    </source>
</evidence>
<dbReference type="InterPro" id="IPR001434">
    <property type="entry name" value="OmcB-like_DUF11"/>
</dbReference>
<feature type="domain" description="DUF11" evidence="5">
    <location>
        <begin position="2992"/>
        <end position="3103"/>
    </location>
</feature>
<name>A0ABT6Y6U1_9BACT</name>
<evidence type="ECO:0000256" key="3">
    <source>
        <dbReference type="ARBA" id="ARBA00022729"/>
    </source>
</evidence>
<proteinExistence type="predicted"/>
<feature type="domain" description="DUF11" evidence="5">
    <location>
        <begin position="1502"/>
        <end position="1610"/>
    </location>
</feature>
<dbReference type="Proteomes" id="UP001236507">
    <property type="component" value="Unassembled WGS sequence"/>
</dbReference>
<feature type="domain" description="DUF11" evidence="5">
    <location>
        <begin position="2869"/>
        <end position="2980"/>
    </location>
</feature>
<sequence>MKKTFTFEVGASRQADHRFSSHLQPKVVNSLNASDSIPAVMPLSEDSLLVDTPSNYLSDSPNEQGPSSEFYQLNIQQMNLFTYLTRAANNLFQPRGASNMGVTLLSKSRMVKSVLDLCESWGLSTLTNRLTSNKKEQLSASSLNGFSTLRTVFASLILTVLTAWTAVASPDLSLTASVSNGNPNPGDLVTYIIKLKNSTGDKATNISVKDSLPSTLESIVYSSPASGVTYDNVNKKWVITQLLGNTEITLQVQARVKSGDLGRGIAYASFEVVAQTEPDTDSKPNNHNINEDDQAAVCFSVPTYFSIGSVFEVSVPKGLTNVVWTRRIGTNGVATAITATKSGSGAYVQNGVLYIESITDYTEFTFSATNSTCPVTGCCPVKFLPDPFGSIGDYVWSDVNANGIQDATETGLAGVKVDLYTGSNTFVKTVTTTSTGYYLFDNLTSGSYQVRVTLPAKSQISKANQGSDDTKDSDFSALGRSHLVTINTALAVTDTLRNNPNVDAGIVPLGSIGDYVFNDNNKDGIQNTGDTPVAGLKVSLLDKNGNVISTTTTDANGKYEFIVASGQYYVLFDKPAGSTFTLTGKGTSSTDSDAGTDGKSPLITIDATKPVGDPARDNKDIDAGIIPSCNVTTGNLLAGTAGLCLPTGGSLTLTASVSTAPTVPSGYVVRYLLSKGTTNTIVQTATTPSFSINAADSYKIHTIVYNTTDLNLTTAITLGTTKLSDLQTTISGKCLALDATGVSFNVTSNPDMPNVVSSASMLCVGDVATLTASGTGSSYKWYTLPTGGTAFATTASVQVTPTANTTYYVETINANGCTSARKSISIVVNTKPATPTVLSSIANQCSPVATTTVNLASAITSTPSTSGGVFEWRTGSTSTSSLVANPAAVGAGTYYLFEKSTTGCYSSPALVTVSINSCACPNPATVILTAIPSQCVGSFTQLQLSATLGGGATSGTWTSTGTGTFDNASSVSAKYTPSASDETKGSIEFTFTTNDPDGSATLCSAATSKTTFIYKARPSKPSNLSASSQICLGQPNTLTAESAGNTIKWYTTATGGTSVGTGTSLTVTPTAAGTVIYYAEASTSEGCTSERASISFTVNPSPTTPTVLASLANQCSPAVTTTVNLASAITSTPSTNGGVFEWRTGSTPSASLVANPAVVGAGTYYLFEKSTNGCYSAPAVVTVNINSCSCPNPATVTVAAISSQCVGSFTQLQLTATLGGGATSGTWTSTGTGTFDNATSVSAKYTPSASDEAKGLIEFTFTTNDPDGSATLCSAATSKTVFTYKTRPSKPSNLSASSQICLGESNTLTAESTGNTIKWYTTATGGTSVGTGTSLKVTPTATGTVVYYAEAVTPEGCISERASINFTVTSCQTTDLAVVKTVVDVASPQTSPSYLVGQTINYAIVAKNLGGSSASTVKVKDVLPASLSFVSADPSAQYNASTGEWTIGTLAAGAQVTLNIKATILSKGSIVNDAEISSPSEDPTKLGNNKSSVTINAIELADLSLTKTVSNATPNVNDEIVYTIVVSNAGPHAATNVEIQDVLPAGISFVSSSSLTNNNGTLTGTIANLAKDAKVEFTFRAKVTSGGKITNAAQITKSDVKDPDSTPNNGTDKNEDDDDSVDIITPTVCNVAAPVLAAEKTAICSGQSVNITAVGCTGQIKWNTGETTASITVTPSVNATYTATCTVNNCTSNPSTPVSITVTTPTVPTIVASSTSICGSGSVTLTATGCTGTVKWYGGVQVLTSASVTVNPTVTTTYSATCTVATCESTKSQSVTITVGTPTPPAISPALSAICSGSPLTLSATGCAGGTIEWSNGMTGSSITVTPTVSTNYTAVCKIGTCTSIASNTASVTVSEFAKPTIVASKTAICVGESVTLTATGCNGTIKWSDGQTGASVTVKPSVTTSYTATCTSTNATCNSGVSNTVEVKVNSGSIDAPIVVCGDQEICVGQEVVFLALGCPSGTTVKWSNGMTGTTITEKPTITTVFSAVCSLGACESVKSNEKEIVVKPTVVVTLVASADKNNVCAGSPVTLSVKGCEAGKVTWTGGLTGSTITVNPTVTTTYTALCTDVACATDAKASVTVNVATDLPTPVIVASTTSPVCAGTEVTLTATGCTADLLWSTGETTASIKVKPAITTTYTVQCKSNSCANATAKTSSPVTVTVGSGAAPVITASTNTICSGTQVTLTATGCGASDVTWSNGKTGASIIETPTATTTYSATCKGNTCVSAESNKVTVNVTPLAIPTISVVCTCPAKFMCPGSSMTLVATGCEGGTIKWSDGFTGSIHTVSPTQTTNYTVKCVTSTCESASSAVTTITVGTPTAPVITSDVLTACAGSLVNLTATGCDGAVIWSDGQIGTTVSVKPTANTTYTAICKLDKCESGNSNELTIKVGNSASKPSTKDLVNACPATTVDLTSGLLSTASNGSSFEFRTGNLSTSTLVSNPQAVSATGTYYVFEKFASGCYSAPAAINVFINTDCSTKNCTTAPAAVNAGADATICDTKSYQLKGAFSGAASFITWKSTGTGTFDNPLLPTATYTASAQDVTNGSVKLFLTSNDPDGTGPCVAAVDTMILTINGIKVKPTITVSGNLTACTTDSVGLKAIAGYQYKWYKVGSTSVVSTALAINVKGLGSYYYILSDANGCTSVPSDTATLNPLADISAPVTKNLMISSGQTANLNSLVTSTTPTGATLVFKAGSSAASNDISSPSAVGFGTYYAFYRTAQGCFSSGSPITVSTDLVVMDLADIGVGITTDKATYAVGDTVVTTVTVVNSGPRTAKGVALSVIIPGTLTYASQTGGLIQNGNTVGVNIDTLALNGTKTYTFKSVVTSTSEATITVSGTSSTVDPNTANNKASVTINAGVVDPNAADAAIAIVADKTAIGLNESATLTVTVSNNGPATAKGVKVTTTIPAGFELLSAEPSWIVSGNTLTASYDSLKKGETKVLTFIAKGITSGNLLFGATVASTLDPKTDNNTATTTVQVGSINPTGLADLALSFTTDKSIVSKGDEVVYTLKVQNNGPATASNIELRALFPQGLTFLSGDVDKTADSIKATIGNLAVGASASFSYRVKVDEDKTISTTATTTKYSPTDPLLTNNTATATIVSANDTLYADLAVVKTASATTVNKDSLVTYTIKVTNAGPGNAKNVVLKDFLVSNLSYISGDFTSTGKTASGDSLSVTIASIAKGETKSLTYKARAVLQGVAPNTVFVASSSKLDAVKGNDKSTVEVNIINKVVNDCKLGLALAVIDTNQTSTGVYKVTYQLIAKNFCSDTLRNVSLVDSVAKNFPSPATFTVSAPVLKNTGNLVINEAFGASDPNLVKAASSFMIPNKVDTLIYTVTLTLNGNKGPFYSQVNGSGIAPSGTVTAKSSAGTNVSATPSRTVVRFDLPRTLIGVAKEVLASGLKRESTNEWTVPYVIRVVNMGVNRITKLSVTDDLDAVYTSKGATIVGQPTVSTNRPGVKVNSKYTGSGLNIDLVLPDSSALGVGDSVSINLAVRVNTTAATDSVFSNVAIGKGTGTDGLTYEDISTAGSDPDPDKDGDPSNNKVATSVTLSNPVKPLGDAAIGVALSAGKPVMQTDSTFNVKFRLIARNYGKDTLNNVVLANHIQSNIGQQVTAWSLVGKPTLVSGKVKLDSLFDGIADTTLTVASSTFKFAKGDSIVIEYTLNIREPLQDTIYTQASATGISIADATKKAFDLSTAGTNPDPNGDGNPSENAKTPVIFDASVVTDSPFIPEGFSPNGDGINDKFVIQPLNPDQRIELKIFNRWGSLVYAASDYQNDWGGEANQGVKVIGDGQGLPDGTYYYSFTRYDRTTGEIILTQGKNTVVKYFTIVR</sequence>
<feature type="domain" description="DUF11" evidence="5">
    <location>
        <begin position="171"/>
        <end position="287"/>
    </location>
</feature>
<gene>
    <name evidence="8" type="ORF">QM524_08720</name>
</gene>
<evidence type="ECO:0000256" key="2">
    <source>
        <dbReference type="ARBA" id="ARBA00022525"/>
    </source>
</evidence>
<feature type="domain" description="SD-repeat containing protein B" evidence="6">
    <location>
        <begin position="511"/>
        <end position="624"/>
    </location>
</feature>
<dbReference type="InterPro" id="IPR044023">
    <property type="entry name" value="Ig_7"/>
</dbReference>
<feature type="domain" description="Ig-like" evidence="7">
    <location>
        <begin position="1288"/>
        <end position="1369"/>
    </location>
</feature>
<evidence type="ECO:0000259" key="7">
    <source>
        <dbReference type="Pfam" id="PF19081"/>
    </source>
</evidence>
<feature type="domain" description="Ig-like" evidence="7">
    <location>
        <begin position="1018"/>
        <end position="1100"/>
    </location>
</feature>
<dbReference type="Pfam" id="PF13585">
    <property type="entry name" value="CHU_C"/>
    <property type="match status" value="1"/>
</dbReference>
<dbReference type="Pfam" id="PF17210">
    <property type="entry name" value="SdrD_B"/>
    <property type="match status" value="2"/>
</dbReference>
<evidence type="ECO:0000259" key="6">
    <source>
        <dbReference type="Pfam" id="PF17210"/>
    </source>
</evidence>
<reference evidence="8 9" key="1">
    <citation type="submission" date="2023-05" db="EMBL/GenBank/DDBJ databases">
        <title>Novel species of genus Flectobacillus isolated from stream in China.</title>
        <authorList>
            <person name="Lu H."/>
        </authorList>
    </citation>
    <scope>NUCLEOTIDE SEQUENCE [LARGE SCALE GENOMIC DNA]</scope>
    <source>
        <strain evidence="8 9">KCTC 42575</strain>
    </source>
</reference>
<keyword evidence="3" id="KW-0732">Signal</keyword>
<dbReference type="PANTHER" id="PTHR34819:SF3">
    <property type="entry name" value="CELL SURFACE PROTEIN"/>
    <property type="match status" value="1"/>
</dbReference>
<evidence type="ECO:0000313" key="9">
    <source>
        <dbReference type="Proteomes" id="UP001236507"/>
    </source>
</evidence>
<feature type="region of interest" description="Disordered" evidence="4">
    <location>
        <begin position="3524"/>
        <end position="3548"/>
    </location>
</feature>
<feature type="domain" description="SD-repeat containing protein B" evidence="6">
    <location>
        <begin position="390"/>
        <end position="506"/>
    </location>
</feature>
<dbReference type="Gene3D" id="2.60.40.3080">
    <property type="match status" value="1"/>
</dbReference>
<keyword evidence="9" id="KW-1185">Reference proteome</keyword>
<dbReference type="InterPro" id="IPR033764">
    <property type="entry name" value="Sdr_B"/>
</dbReference>
<dbReference type="RefSeq" id="WP_283344256.1">
    <property type="nucleotide sequence ID" value="NZ_JASHIF010000007.1"/>
</dbReference>
<dbReference type="SUPFAM" id="SSF117074">
    <property type="entry name" value="Hypothetical protein PA1324"/>
    <property type="match status" value="2"/>
</dbReference>
<feature type="domain" description="DUF11" evidence="5">
    <location>
        <begin position="3113"/>
        <end position="3229"/>
    </location>
</feature>
<feature type="region of interest" description="Disordered" evidence="4">
    <location>
        <begin position="1594"/>
        <end position="1621"/>
    </location>
</feature>
<evidence type="ECO:0000313" key="8">
    <source>
        <dbReference type="EMBL" id="MDI9859289.1"/>
    </source>
</evidence>
<dbReference type="PANTHER" id="PTHR34819">
    <property type="entry name" value="LARGE CYSTEINE-RICH PERIPLASMIC PROTEIN OMCB"/>
    <property type="match status" value="1"/>
</dbReference>
<feature type="domain" description="Ig-like" evidence="7">
    <location>
        <begin position="750"/>
        <end position="829"/>
    </location>
</feature>
<organism evidence="8 9">
    <name type="scientific">Flectobacillus roseus</name>
    <dbReference type="NCBI Taxonomy" id="502259"/>
    <lineage>
        <taxon>Bacteria</taxon>
        <taxon>Pseudomonadati</taxon>
        <taxon>Bacteroidota</taxon>
        <taxon>Cytophagia</taxon>
        <taxon>Cytophagales</taxon>
        <taxon>Flectobacillaceae</taxon>
        <taxon>Flectobacillus</taxon>
    </lineage>
</organism>
<evidence type="ECO:0000256" key="4">
    <source>
        <dbReference type="SAM" id="MobiDB-lite"/>
    </source>
</evidence>
<feature type="region of interest" description="Disordered" evidence="4">
    <location>
        <begin position="3698"/>
        <end position="3717"/>
    </location>
</feature>
<feature type="compositionally biased region" description="Polar residues" evidence="4">
    <location>
        <begin position="3699"/>
        <end position="3716"/>
    </location>
</feature>
<dbReference type="InterPro" id="IPR026341">
    <property type="entry name" value="T9SS_type_B"/>
</dbReference>
<dbReference type="InterPro" id="IPR047589">
    <property type="entry name" value="DUF11_rpt"/>
</dbReference>
<comment type="caution">
    <text evidence="8">The sequence shown here is derived from an EMBL/GenBank/DDBJ whole genome shotgun (WGS) entry which is preliminary data.</text>
</comment>